<organism evidence="1 2">
    <name type="scientific">bacterium (Candidatus Gribaldobacteria) CG10_big_fil_rev_8_21_14_0_10_41_12</name>
    <dbReference type="NCBI Taxonomy" id="2014277"/>
    <lineage>
        <taxon>Bacteria</taxon>
        <taxon>Candidatus Gribaldobacteria</taxon>
    </lineage>
</organism>
<comment type="caution">
    <text evidence="1">The sequence shown here is derived from an EMBL/GenBank/DDBJ whole genome shotgun (WGS) entry which is preliminary data.</text>
</comment>
<accession>A0A2H0V013</accession>
<protein>
    <submittedName>
        <fullName evidence="1">Uncharacterized protein</fullName>
    </submittedName>
</protein>
<evidence type="ECO:0000313" key="1">
    <source>
        <dbReference type="EMBL" id="PIR91779.1"/>
    </source>
</evidence>
<sequence>MSPEFFSQYHEKRVKSNIRLQAIWPKEQIPTNKTHSFLSMAKELKRDVRIAPPNLDFSMGYAIYGNTVRFISNQKNFGFLVESQELADMMRNQFKIIWDISKPTKESLTLTRQR</sequence>
<dbReference type="EMBL" id="PFAV01000008">
    <property type="protein sequence ID" value="PIR91779.1"/>
    <property type="molecule type" value="Genomic_DNA"/>
</dbReference>
<name>A0A2H0V013_9BACT</name>
<proteinExistence type="predicted"/>
<dbReference type="Proteomes" id="UP000228906">
    <property type="component" value="Unassembled WGS sequence"/>
</dbReference>
<reference evidence="2" key="1">
    <citation type="submission" date="2017-09" db="EMBL/GenBank/DDBJ databases">
        <title>Depth-based differentiation of microbial function through sediment-hosted aquifers and enrichment of novel symbionts in the deep terrestrial subsurface.</title>
        <authorList>
            <person name="Probst A.J."/>
            <person name="Ladd B."/>
            <person name="Jarett J.K."/>
            <person name="Geller-Mcgrath D.E."/>
            <person name="Sieber C.M.K."/>
            <person name="Emerson J.B."/>
            <person name="Anantharaman K."/>
            <person name="Thomas B.C."/>
            <person name="Malmstrom R."/>
            <person name="Stieglmeier M."/>
            <person name="Klingl A."/>
            <person name="Woyke T."/>
            <person name="Ryan C.M."/>
            <person name="Banfield J.F."/>
        </authorList>
    </citation>
    <scope>NUCLEOTIDE SEQUENCE [LARGE SCALE GENOMIC DNA]</scope>
</reference>
<evidence type="ECO:0000313" key="2">
    <source>
        <dbReference type="Proteomes" id="UP000228906"/>
    </source>
</evidence>
<gene>
    <name evidence="1" type="ORF">COU03_00510</name>
</gene>
<dbReference type="AlphaFoldDB" id="A0A2H0V013"/>